<evidence type="ECO:0000313" key="2">
    <source>
        <dbReference type="EMBL" id="KAG9262662.1"/>
    </source>
</evidence>
<organism evidence="2 3">
    <name type="scientific">Astyanax mexicanus</name>
    <name type="common">Blind cave fish</name>
    <name type="synonym">Astyanax fasciatus mexicanus</name>
    <dbReference type="NCBI Taxonomy" id="7994"/>
    <lineage>
        <taxon>Eukaryota</taxon>
        <taxon>Metazoa</taxon>
        <taxon>Chordata</taxon>
        <taxon>Craniata</taxon>
        <taxon>Vertebrata</taxon>
        <taxon>Euteleostomi</taxon>
        <taxon>Actinopterygii</taxon>
        <taxon>Neopterygii</taxon>
        <taxon>Teleostei</taxon>
        <taxon>Ostariophysi</taxon>
        <taxon>Characiformes</taxon>
        <taxon>Characoidei</taxon>
        <taxon>Acestrorhamphidae</taxon>
        <taxon>Acestrorhamphinae</taxon>
        <taxon>Astyanax</taxon>
    </lineage>
</organism>
<reference evidence="2 3" key="1">
    <citation type="submission" date="2021-07" db="EMBL/GenBank/DDBJ databases">
        <authorList>
            <person name="Imarazene B."/>
            <person name="Zahm M."/>
            <person name="Klopp C."/>
            <person name="Cabau C."/>
            <person name="Beille S."/>
            <person name="Jouanno E."/>
            <person name="Castinel A."/>
            <person name="Lluch J."/>
            <person name="Gil L."/>
            <person name="Kuchtly C."/>
            <person name="Lopez Roques C."/>
            <person name="Donnadieu C."/>
            <person name="Parrinello H."/>
            <person name="Journot L."/>
            <person name="Du K."/>
            <person name="Schartl M."/>
            <person name="Retaux S."/>
            <person name="Guiguen Y."/>
        </authorList>
    </citation>
    <scope>NUCLEOTIDE SEQUENCE [LARGE SCALE GENOMIC DNA]</scope>
    <source>
        <strain evidence="2">Pach_M1</strain>
        <tissue evidence="2">Testis</tissue>
    </source>
</reference>
<accession>A0A8T2KY98</accession>
<sequence length="203" mass="22101">STCGEREGAPLSPQLCCQKYPDLQKLLLHRVLDQIWTEPVLPAGQVISGDGEGQVGGQQGFLQPPLVVLQELRLRLQPLRAALQLRPAGVHVLQPGSQQQRPAALRVLRPRRRLGRERAGSAEDALRVLLVGERALQRGRVVLLPLARGVLGGAEARGGETGGRSHGQLPVRDGGGVEPGREHLRGHFCELNWEIWADWDHGG</sequence>
<evidence type="ECO:0000313" key="3">
    <source>
        <dbReference type="Proteomes" id="UP000752171"/>
    </source>
</evidence>
<comment type="caution">
    <text evidence="2">The sequence shown here is derived from an EMBL/GenBank/DDBJ whole genome shotgun (WGS) entry which is preliminary data.</text>
</comment>
<feature type="non-terminal residue" evidence="2">
    <location>
        <position position="1"/>
    </location>
</feature>
<evidence type="ECO:0000256" key="1">
    <source>
        <dbReference type="SAM" id="MobiDB-lite"/>
    </source>
</evidence>
<proteinExistence type="predicted"/>
<dbReference type="EMBL" id="JAICCE010000021">
    <property type="protein sequence ID" value="KAG9262662.1"/>
    <property type="molecule type" value="Genomic_DNA"/>
</dbReference>
<dbReference type="Proteomes" id="UP000752171">
    <property type="component" value="Unassembled WGS sequence"/>
</dbReference>
<gene>
    <name evidence="2" type="ORF">AMEX_G24469</name>
</gene>
<protein>
    <submittedName>
        <fullName evidence="2">Uncharacterized protein</fullName>
    </submittedName>
</protein>
<dbReference type="AlphaFoldDB" id="A0A8T2KY98"/>
<name>A0A8T2KY98_ASTMX</name>
<feature type="region of interest" description="Disordered" evidence="1">
    <location>
        <begin position="154"/>
        <end position="177"/>
    </location>
</feature>
<feature type="compositionally biased region" description="Gly residues" evidence="1">
    <location>
        <begin position="154"/>
        <end position="165"/>
    </location>
</feature>